<dbReference type="GO" id="GO:0051536">
    <property type="term" value="F:iron-sulfur cluster binding"/>
    <property type="evidence" value="ECO:0007669"/>
    <property type="project" value="UniProtKB-KW"/>
</dbReference>
<keyword evidence="5" id="KW-0411">Iron-sulfur</keyword>
<proteinExistence type="inferred from homology"/>
<dbReference type="GO" id="GO:0005524">
    <property type="term" value="F:ATP binding"/>
    <property type="evidence" value="ECO:0007669"/>
    <property type="project" value="UniProtKB-KW"/>
</dbReference>
<dbReference type="GO" id="GO:0046872">
    <property type="term" value="F:metal ion binding"/>
    <property type="evidence" value="ECO:0007669"/>
    <property type="project" value="UniProtKB-KW"/>
</dbReference>
<dbReference type="OMA" id="EMDCQVG"/>
<keyword evidence="6" id="KW-0812">Transmembrane</keyword>
<keyword evidence="3" id="KW-0067">ATP-binding</keyword>
<feature type="transmembrane region" description="Helical" evidence="6">
    <location>
        <begin position="12"/>
        <end position="28"/>
    </location>
</feature>
<evidence type="ECO:0000256" key="6">
    <source>
        <dbReference type="SAM" id="Phobius"/>
    </source>
</evidence>
<dbReference type="EMBL" id="AFNH02000657">
    <property type="protein sequence ID" value="EZG62791.1"/>
    <property type="molecule type" value="Genomic_DNA"/>
</dbReference>
<dbReference type="GO" id="GO:0005829">
    <property type="term" value="C:cytosol"/>
    <property type="evidence" value="ECO:0007669"/>
    <property type="project" value="TreeGrafter"/>
</dbReference>
<dbReference type="PANTHER" id="PTHR23264:SF19">
    <property type="entry name" value="CYTOSOLIC FE-S CLUSTER ASSEMBLY FACTOR NUBP2"/>
    <property type="match status" value="1"/>
</dbReference>
<keyword evidence="1" id="KW-0479">Metal-binding</keyword>
<dbReference type="PANTHER" id="PTHR23264">
    <property type="entry name" value="NUCLEOTIDE-BINDING PROTEIN NBP35 YEAST -RELATED"/>
    <property type="match status" value="1"/>
</dbReference>
<dbReference type="eggNOG" id="KOG3022">
    <property type="taxonomic scope" value="Eukaryota"/>
</dbReference>
<dbReference type="InterPro" id="IPR000808">
    <property type="entry name" value="Mrp-like_CS"/>
</dbReference>
<name>A0A023B5R5_GRENI</name>
<dbReference type="GO" id="GO:0140663">
    <property type="term" value="F:ATP-dependent FeS chaperone activity"/>
    <property type="evidence" value="ECO:0007669"/>
    <property type="project" value="InterPro"/>
</dbReference>
<dbReference type="Proteomes" id="UP000019763">
    <property type="component" value="Unassembled WGS sequence"/>
</dbReference>
<organism evidence="7 8">
    <name type="scientific">Gregarina niphandrodes</name>
    <name type="common">Septate eugregarine</name>
    <dbReference type="NCBI Taxonomy" id="110365"/>
    <lineage>
        <taxon>Eukaryota</taxon>
        <taxon>Sar</taxon>
        <taxon>Alveolata</taxon>
        <taxon>Apicomplexa</taxon>
        <taxon>Conoidasida</taxon>
        <taxon>Gregarinasina</taxon>
        <taxon>Eugregarinorida</taxon>
        <taxon>Gregarinidae</taxon>
        <taxon>Gregarina</taxon>
    </lineage>
</organism>
<dbReference type="HAMAP" id="MF_02040">
    <property type="entry name" value="Mrp_NBP35"/>
    <property type="match status" value="1"/>
</dbReference>
<evidence type="ECO:0000313" key="7">
    <source>
        <dbReference type="EMBL" id="EZG62791.1"/>
    </source>
</evidence>
<keyword evidence="2" id="KW-0547">Nucleotide-binding</keyword>
<keyword evidence="6" id="KW-0472">Membrane</keyword>
<keyword evidence="6" id="KW-1133">Transmembrane helix</keyword>
<dbReference type="PROSITE" id="PS01215">
    <property type="entry name" value="MRP"/>
    <property type="match status" value="1"/>
</dbReference>
<dbReference type="Gene3D" id="3.40.50.300">
    <property type="entry name" value="P-loop containing nucleotide triphosphate hydrolases"/>
    <property type="match status" value="1"/>
</dbReference>
<evidence type="ECO:0000256" key="1">
    <source>
        <dbReference type="ARBA" id="ARBA00022723"/>
    </source>
</evidence>
<dbReference type="AlphaFoldDB" id="A0A023B5R5"/>
<reference evidence="7" key="1">
    <citation type="submission" date="2013-12" db="EMBL/GenBank/DDBJ databases">
        <authorList>
            <person name="Omoto C.K."/>
            <person name="Sibley D."/>
            <person name="Venepally P."/>
            <person name="Hadjithomas M."/>
            <person name="Karamycheva S."/>
            <person name="Brunk B."/>
            <person name="Roos D."/>
            <person name="Caler E."/>
            <person name="Lorenzi H."/>
        </authorList>
    </citation>
    <scope>NUCLEOTIDE SEQUENCE</scope>
</reference>
<dbReference type="OrthoDB" id="1741334at2759"/>
<dbReference type="InterPro" id="IPR019591">
    <property type="entry name" value="Mrp/NBP35_ATP-bd"/>
</dbReference>
<evidence type="ECO:0000256" key="4">
    <source>
        <dbReference type="ARBA" id="ARBA00023004"/>
    </source>
</evidence>
<dbReference type="CDD" id="cd02037">
    <property type="entry name" value="Mrp_NBP35"/>
    <property type="match status" value="1"/>
</dbReference>
<dbReference type="Pfam" id="PF10609">
    <property type="entry name" value="ParA"/>
    <property type="match status" value="1"/>
</dbReference>
<protein>
    <submittedName>
        <fullName evidence="7">Cytosolic Fe-S cluster assembly factor nubp1</fullName>
    </submittedName>
</protein>
<keyword evidence="4" id="KW-0408">Iron</keyword>
<gene>
    <name evidence="7" type="ORF">GNI_087520</name>
</gene>
<comment type="caution">
    <text evidence="7">The sequence shown here is derived from an EMBL/GenBank/DDBJ whole genome shotgun (WGS) entry which is preliminary data.</text>
</comment>
<dbReference type="GeneID" id="22913124"/>
<evidence type="ECO:0000256" key="3">
    <source>
        <dbReference type="ARBA" id="ARBA00022840"/>
    </source>
</evidence>
<dbReference type="RefSeq" id="XP_011130712.1">
    <property type="nucleotide sequence ID" value="XM_011132410.1"/>
</dbReference>
<dbReference type="VEuPathDB" id="CryptoDB:GNI_087520"/>
<dbReference type="InterPro" id="IPR033756">
    <property type="entry name" value="YlxH/NBP35"/>
</dbReference>
<dbReference type="InterPro" id="IPR027417">
    <property type="entry name" value="P-loop_NTPase"/>
</dbReference>
<keyword evidence="8" id="KW-1185">Reference proteome</keyword>
<evidence type="ECO:0000256" key="2">
    <source>
        <dbReference type="ARBA" id="ARBA00022741"/>
    </source>
</evidence>
<dbReference type="GO" id="GO:0016226">
    <property type="term" value="P:iron-sulfur cluster assembly"/>
    <property type="evidence" value="ECO:0007669"/>
    <property type="project" value="InterPro"/>
</dbReference>
<sequence>MNLMWERRRTQATILTVLVAGVTLWWTYRHRQASKGVEVKAKVSDGGTDNSTGDVPENAPHGCPGVESAEAGHGDACQGCPNRAICASGQANEPNPDVKVIAEKLADIKNIILVLSGKGGVGKSTVSSQVAWELESRGLAVGILDIDICGPSIPRMTGTIGEEVRPYSGGWIPVVKSENLLVISVGYLLPEDDGAVIWRGPKKNGLIKQFLSDVYWGSLDYLIVDTPPGTSDEHLSIVTYLKDAGITGSIIVTTPQEISLQDVRKEINFCKQTQVPILGVVNNMANSFFSEIDPEGTSRMCEKMQVPYAGSIDLDKQLLRATEEGRKVESDSNASRQIKEVIDSCLSHIRPRS</sequence>
<accession>A0A023B5R5</accession>
<evidence type="ECO:0000256" key="5">
    <source>
        <dbReference type="ARBA" id="ARBA00023014"/>
    </source>
</evidence>
<dbReference type="SUPFAM" id="SSF52540">
    <property type="entry name" value="P-loop containing nucleoside triphosphate hydrolases"/>
    <property type="match status" value="1"/>
</dbReference>
<evidence type="ECO:0000313" key="8">
    <source>
        <dbReference type="Proteomes" id="UP000019763"/>
    </source>
</evidence>